<organism evidence="2 3">
    <name type="scientific">Sphingobacterium corticibacter</name>
    <dbReference type="NCBI Taxonomy" id="2171749"/>
    <lineage>
        <taxon>Bacteria</taxon>
        <taxon>Pseudomonadati</taxon>
        <taxon>Bacteroidota</taxon>
        <taxon>Sphingobacteriia</taxon>
        <taxon>Sphingobacteriales</taxon>
        <taxon>Sphingobacteriaceae</taxon>
        <taxon>Sphingobacterium</taxon>
    </lineage>
</organism>
<feature type="transmembrane region" description="Helical" evidence="1">
    <location>
        <begin position="161"/>
        <end position="179"/>
    </location>
</feature>
<dbReference type="AlphaFoldDB" id="A0A2T8HGK1"/>
<dbReference type="PROSITE" id="PS51257">
    <property type="entry name" value="PROKAR_LIPOPROTEIN"/>
    <property type="match status" value="1"/>
</dbReference>
<name>A0A2T8HGK1_9SPHI</name>
<dbReference type="EMBL" id="QDKG01000005">
    <property type="protein sequence ID" value="PVH24533.1"/>
    <property type="molecule type" value="Genomic_DNA"/>
</dbReference>
<dbReference type="OrthoDB" id="980033at2"/>
<accession>A0A2T8HGK1</accession>
<comment type="caution">
    <text evidence="2">The sequence shown here is derived from an EMBL/GenBank/DDBJ whole genome shotgun (WGS) entry which is preliminary data.</text>
</comment>
<evidence type="ECO:0000256" key="1">
    <source>
        <dbReference type="SAM" id="Phobius"/>
    </source>
</evidence>
<protein>
    <submittedName>
        <fullName evidence="2">Uncharacterized protein</fullName>
    </submittedName>
</protein>
<sequence length="284" mass="32819">MLKYLQQMRRTILTVLTILTVSLLTGCDFITNSFQYKDKTKEFIEVLLTEDYNKCISLMAMDHENAKNANIDSLKSGFSSFRQLITSNWGTELEYSFIKSEKRFSTVEDSNTPPNTTLALIEFHNEKEFGVLEVLFDDKSQKILSMKPLDVKAPIPTMTNFWLFGLIAICIPLFNIYVIRQIKRSDLKKKWIKYIAVIFLNTPSITYAAVSGFSFQLINLQIFLGVSFSWMGYLNSYWTIGIPLGGLYWFWKLRRKEAKLTEIEISTGQHIETESTTDIDKPVD</sequence>
<evidence type="ECO:0000313" key="3">
    <source>
        <dbReference type="Proteomes" id="UP000245627"/>
    </source>
</evidence>
<keyword evidence="1" id="KW-0812">Transmembrane</keyword>
<keyword evidence="3" id="KW-1185">Reference proteome</keyword>
<dbReference type="Proteomes" id="UP000245627">
    <property type="component" value="Unassembled WGS sequence"/>
</dbReference>
<keyword evidence="1" id="KW-1133">Transmembrane helix</keyword>
<evidence type="ECO:0000313" key="2">
    <source>
        <dbReference type="EMBL" id="PVH24533.1"/>
    </source>
</evidence>
<feature type="transmembrane region" description="Helical" evidence="1">
    <location>
        <begin position="230"/>
        <end position="251"/>
    </location>
</feature>
<reference evidence="2 3" key="1">
    <citation type="submission" date="2018-04" db="EMBL/GenBank/DDBJ databases">
        <title>Sphingobacterium cortibacter sp. nov.</title>
        <authorList>
            <person name="Li Y."/>
        </authorList>
    </citation>
    <scope>NUCLEOTIDE SEQUENCE [LARGE SCALE GENOMIC DNA]</scope>
    <source>
        <strain evidence="2 3">2c-3</strain>
    </source>
</reference>
<proteinExistence type="predicted"/>
<feature type="transmembrane region" description="Helical" evidence="1">
    <location>
        <begin position="191"/>
        <end position="210"/>
    </location>
</feature>
<keyword evidence="1" id="KW-0472">Membrane</keyword>
<gene>
    <name evidence="2" type="ORF">DC487_13435</name>
</gene>